<keyword evidence="1" id="KW-0433">Leucine-rich repeat</keyword>
<reference evidence="4" key="1">
    <citation type="journal article" date="2010" name="Genome Biol.">
        <title>Genome sequence of the necrotrophic plant pathogen Pythium ultimum reveals original pathogenicity mechanisms and effector repertoire.</title>
        <authorList>
            <person name="Levesque C.A."/>
            <person name="Brouwer H."/>
            <person name="Cano L."/>
            <person name="Hamilton J.P."/>
            <person name="Holt C."/>
            <person name="Huitema E."/>
            <person name="Raffaele S."/>
            <person name="Robideau G.P."/>
            <person name="Thines M."/>
            <person name="Win J."/>
            <person name="Zerillo M.M."/>
            <person name="Beakes G.W."/>
            <person name="Boore J.L."/>
            <person name="Busam D."/>
            <person name="Dumas B."/>
            <person name="Ferriera S."/>
            <person name="Fuerstenberg S.I."/>
            <person name="Gachon C.M."/>
            <person name="Gaulin E."/>
            <person name="Govers F."/>
            <person name="Grenville-Briggs L."/>
            <person name="Horner N."/>
            <person name="Hostetler J."/>
            <person name="Jiang R.H."/>
            <person name="Johnson J."/>
            <person name="Krajaejun T."/>
            <person name="Lin H."/>
            <person name="Meijer H.J."/>
            <person name="Moore B."/>
            <person name="Morris P."/>
            <person name="Phuntmart V."/>
            <person name="Puiu D."/>
            <person name="Shetty J."/>
            <person name="Stajich J.E."/>
            <person name="Tripathy S."/>
            <person name="Wawra S."/>
            <person name="van West P."/>
            <person name="Whitty B.R."/>
            <person name="Coutinho P.M."/>
            <person name="Henrissat B."/>
            <person name="Martin F."/>
            <person name="Thomas P.D."/>
            <person name="Tyler B.M."/>
            <person name="De Vries R.P."/>
            <person name="Kamoun S."/>
            <person name="Yandell M."/>
            <person name="Tisserat N."/>
            <person name="Buell C.R."/>
        </authorList>
    </citation>
    <scope>NUCLEOTIDE SEQUENCE</scope>
    <source>
        <strain evidence="4">DAOM:BR144</strain>
    </source>
</reference>
<accession>K3WYP4</accession>
<dbReference type="SUPFAM" id="SSF52075">
    <property type="entry name" value="Outer arm dynein light chain 1"/>
    <property type="match status" value="1"/>
</dbReference>
<dbReference type="InParanoid" id="K3WYP4"/>
<organism evidence="3 4">
    <name type="scientific">Globisporangium ultimum (strain ATCC 200006 / CBS 805.95 / DAOM BR144)</name>
    <name type="common">Pythium ultimum</name>
    <dbReference type="NCBI Taxonomy" id="431595"/>
    <lineage>
        <taxon>Eukaryota</taxon>
        <taxon>Sar</taxon>
        <taxon>Stramenopiles</taxon>
        <taxon>Oomycota</taxon>
        <taxon>Peronosporomycetes</taxon>
        <taxon>Pythiales</taxon>
        <taxon>Pythiaceae</taxon>
        <taxon>Globisporangium</taxon>
    </lineage>
</organism>
<protein>
    <submittedName>
        <fullName evidence="3">Uncharacterized protein</fullName>
    </submittedName>
</protein>
<evidence type="ECO:0000313" key="3">
    <source>
        <dbReference type="EnsemblProtists" id="PYU1_T010093"/>
    </source>
</evidence>
<dbReference type="InterPro" id="IPR003591">
    <property type="entry name" value="Leu-rich_rpt_typical-subtyp"/>
</dbReference>
<dbReference type="PANTHER" id="PTHR48051">
    <property type="match status" value="1"/>
</dbReference>
<dbReference type="EnsemblProtists" id="PYU1_T010093">
    <property type="protein sequence ID" value="PYU1_T010093"/>
    <property type="gene ID" value="PYU1_G010073"/>
</dbReference>
<dbReference type="STRING" id="431595.K3WYP4"/>
<dbReference type="InterPro" id="IPR001611">
    <property type="entry name" value="Leu-rich_rpt"/>
</dbReference>
<dbReference type="InterPro" id="IPR050216">
    <property type="entry name" value="LRR_domain-containing"/>
</dbReference>
<dbReference type="eggNOG" id="KOG0619">
    <property type="taxonomic scope" value="Eukaryota"/>
</dbReference>
<proteinExistence type="predicted"/>
<evidence type="ECO:0000256" key="2">
    <source>
        <dbReference type="ARBA" id="ARBA00022737"/>
    </source>
</evidence>
<dbReference type="EMBL" id="GL376623">
    <property type="status" value="NOT_ANNOTATED_CDS"/>
    <property type="molecule type" value="Genomic_DNA"/>
</dbReference>
<dbReference type="Gene3D" id="3.80.10.10">
    <property type="entry name" value="Ribonuclease Inhibitor"/>
    <property type="match status" value="1"/>
</dbReference>
<dbReference type="HOGENOM" id="CLU_000288_18_15_1"/>
<name>K3WYP4_GLOUD</name>
<evidence type="ECO:0000313" key="4">
    <source>
        <dbReference type="Proteomes" id="UP000019132"/>
    </source>
</evidence>
<keyword evidence="4" id="KW-1185">Reference proteome</keyword>
<evidence type="ECO:0000256" key="1">
    <source>
        <dbReference type="ARBA" id="ARBA00022614"/>
    </source>
</evidence>
<dbReference type="Proteomes" id="UP000019132">
    <property type="component" value="Unassembled WGS sequence"/>
</dbReference>
<dbReference type="SMART" id="SM00369">
    <property type="entry name" value="LRR_TYP"/>
    <property type="match status" value="3"/>
</dbReference>
<sequence length="180" mass="20211">MGHQLRELWLTNHHIGVLPLEIVHCGASLRVLGLGGNAISSLPDELSSLTGLEALYLEKNRIVTVSTSLQFPPKLRDLRLDGNLLTVFPLPITRLRLLNRLGLSHNQISEVPREIRRLLNLVELDLDYNCIRSEHLPQQEMVTLKNLARLGLERNYLDEIYACARGSSAGRESEHLQGLG</sequence>
<dbReference type="AlphaFoldDB" id="K3WYP4"/>
<dbReference type="PANTHER" id="PTHR48051:SF1">
    <property type="entry name" value="RAS SUPPRESSOR PROTEIN 1"/>
    <property type="match status" value="1"/>
</dbReference>
<reference evidence="3" key="3">
    <citation type="submission" date="2015-02" db="UniProtKB">
        <authorList>
            <consortium name="EnsemblProtists"/>
        </authorList>
    </citation>
    <scope>IDENTIFICATION</scope>
    <source>
        <strain evidence="3">DAOM BR144</strain>
    </source>
</reference>
<dbReference type="Pfam" id="PF13855">
    <property type="entry name" value="LRR_8"/>
    <property type="match status" value="2"/>
</dbReference>
<dbReference type="VEuPathDB" id="FungiDB:PYU1_G010073"/>
<dbReference type="PROSITE" id="PS51450">
    <property type="entry name" value="LRR"/>
    <property type="match status" value="1"/>
</dbReference>
<reference evidence="4" key="2">
    <citation type="submission" date="2010-04" db="EMBL/GenBank/DDBJ databases">
        <authorList>
            <person name="Buell R."/>
            <person name="Hamilton J."/>
            <person name="Hostetler J."/>
        </authorList>
    </citation>
    <scope>NUCLEOTIDE SEQUENCE [LARGE SCALE GENOMIC DNA]</scope>
    <source>
        <strain evidence="4">DAOM:BR144</strain>
    </source>
</reference>
<keyword evidence="2" id="KW-0677">Repeat</keyword>
<dbReference type="InterPro" id="IPR032675">
    <property type="entry name" value="LRR_dom_sf"/>
</dbReference>
<dbReference type="GO" id="GO:0005737">
    <property type="term" value="C:cytoplasm"/>
    <property type="evidence" value="ECO:0007669"/>
    <property type="project" value="TreeGrafter"/>
</dbReference>